<evidence type="ECO:0000313" key="4">
    <source>
        <dbReference type="Proteomes" id="UP000477750"/>
    </source>
</evidence>
<feature type="domain" description="A-factor biosynthesis hotdog" evidence="2">
    <location>
        <begin position="91"/>
        <end position="224"/>
    </location>
</feature>
<keyword evidence="4" id="KW-1185">Reference proteome</keyword>
<feature type="compositionally biased region" description="Basic and acidic residues" evidence="1">
    <location>
        <begin position="237"/>
        <end position="249"/>
    </location>
</feature>
<dbReference type="AlphaFoldDB" id="A0A6L5GAG9"/>
<dbReference type="InterPro" id="IPR005509">
    <property type="entry name" value="AfsA_hotdog_dom"/>
</dbReference>
<comment type="caution">
    <text evidence="3">The sequence shown here is derived from an EMBL/GenBank/DDBJ whole genome shotgun (WGS) entry which is preliminary data.</text>
</comment>
<sequence length="257" mass="28253">MSISSRTVIVVGVRFKGFSSEHPDVMTISQILEELQTGMHGTEGGTIRLRPGQGLTAADWERLEAVVVRVGVAHRMHLDPFATEPLGTAEVHKRLPSNALVAALHSTEPGVFRAALRIHNDNELLLDHQTGQHVQGMVVVEAARQMFLAVTERYYVAPERRGGYYFVINSMKTTFENFLFPLAAEIEYRVTEAAVGDPTRLRFAAEIGVHQGGRRCALTEVSFTAFESELIEGKEHRRATDAVSHESRLHAGVGAGA</sequence>
<dbReference type="Pfam" id="PF03756">
    <property type="entry name" value="AfsA"/>
    <property type="match status" value="1"/>
</dbReference>
<feature type="region of interest" description="Disordered" evidence="1">
    <location>
        <begin position="237"/>
        <end position="257"/>
    </location>
</feature>
<accession>A0A6L5GAG9</accession>
<name>A0A6L5GAG9_9ACTN</name>
<reference evidence="3 4" key="1">
    <citation type="submission" date="2019-10" db="EMBL/GenBank/DDBJ databases">
        <title>Glycomyces albidus sp. nov., a novel actinomycete isolated from rhizosphere soil of wheat (Triticum aestivum L.).</title>
        <authorList>
            <person name="Qian L."/>
        </authorList>
    </citation>
    <scope>NUCLEOTIDE SEQUENCE [LARGE SCALE GENOMIC DNA]</scope>
    <source>
        <strain evidence="3 4">NEAU-7082</strain>
    </source>
</reference>
<evidence type="ECO:0000256" key="1">
    <source>
        <dbReference type="SAM" id="MobiDB-lite"/>
    </source>
</evidence>
<protein>
    <recommendedName>
        <fullName evidence="2">A-factor biosynthesis hotdog domain-containing protein</fullName>
    </recommendedName>
</protein>
<dbReference type="EMBL" id="WIAO01000015">
    <property type="protein sequence ID" value="MQM26576.1"/>
    <property type="molecule type" value="Genomic_DNA"/>
</dbReference>
<dbReference type="Proteomes" id="UP000477750">
    <property type="component" value="Unassembled WGS sequence"/>
</dbReference>
<evidence type="ECO:0000313" key="3">
    <source>
        <dbReference type="EMBL" id="MQM26576.1"/>
    </source>
</evidence>
<proteinExistence type="predicted"/>
<evidence type="ECO:0000259" key="2">
    <source>
        <dbReference type="Pfam" id="PF03756"/>
    </source>
</evidence>
<organism evidence="3 4">
    <name type="scientific">Glycomyces albidus</name>
    <dbReference type="NCBI Taxonomy" id="2656774"/>
    <lineage>
        <taxon>Bacteria</taxon>
        <taxon>Bacillati</taxon>
        <taxon>Actinomycetota</taxon>
        <taxon>Actinomycetes</taxon>
        <taxon>Glycomycetales</taxon>
        <taxon>Glycomycetaceae</taxon>
        <taxon>Glycomyces</taxon>
    </lineage>
</organism>
<gene>
    <name evidence="3" type="ORF">GFD30_13475</name>
</gene>